<dbReference type="CDD" id="cd03784">
    <property type="entry name" value="GT1_Gtf-like"/>
    <property type="match status" value="1"/>
</dbReference>
<dbReference type="PATRIC" id="fig|66876.3.peg.3818"/>
<feature type="domain" description="Erythromycin biosynthesis protein CIII-like C-terminal" evidence="6">
    <location>
        <begin position="241"/>
        <end position="382"/>
    </location>
</feature>
<feature type="region of interest" description="Disordered" evidence="4">
    <location>
        <begin position="86"/>
        <end position="105"/>
    </location>
</feature>
<dbReference type="RefSeq" id="WP_053924561.1">
    <property type="nucleotide sequence ID" value="NZ_LGKG01000136.1"/>
</dbReference>
<evidence type="ECO:0000313" key="9">
    <source>
        <dbReference type="Proteomes" id="UP000037982"/>
    </source>
</evidence>
<dbReference type="InterPro" id="IPR048284">
    <property type="entry name" value="EryCIII-like_N"/>
</dbReference>
<evidence type="ECO:0000256" key="2">
    <source>
        <dbReference type="ARBA" id="ARBA00022676"/>
    </source>
</evidence>
<dbReference type="GO" id="GO:0016758">
    <property type="term" value="F:hexosyltransferase activity"/>
    <property type="evidence" value="ECO:0007669"/>
    <property type="project" value="UniProtKB-ARBA"/>
</dbReference>
<evidence type="ECO:0000313" key="8">
    <source>
        <dbReference type="EMBL" id="KPC62784.1"/>
    </source>
</evidence>
<dbReference type="SUPFAM" id="SSF53756">
    <property type="entry name" value="UDP-Glycosyltransferase/glycogen phosphorylase"/>
    <property type="match status" value="1"/>
</dbReference>
<dbReference type="Pfam" id="PF21036">
    <property type="entry name" value="EryCIII-like_N"/>
    <property type="match status" value="1"/>
</dbReference>
<dbReference type="GO" id="GO:0017000">
    <property type="term" value="P:antibiotic biosynthetic process"/>
    <property type="evidence" value="ECO:0007669"/>
    <property type="project" value="UniProtKB-ARBA"/>
</dbReference>
<evidence type="ECO:0000256" key="3">
    <source>
        <dbReference type="ARBA" id="ARBA00022679"/>
    </source>
</evidence>
<evidence type="ECO:0000256" key="1">
    <source>
        <dbReference type="ARBA" id="ARBA00006962"/>
    </source>
</evidence>
<accession>A0A0N0XWX8</accession>
<comment type="similarity">
    <text evidence="1">Belongs to the glycosyltransferase 28 family.</text>
</comment>
<proteinExistence type="inferred from homology"/>
<keyword evidence="5" id="KW-0732">Signal</keyword>
<feature type="chain" id="PRO_5005863516" evidence="5">
    <location>
        <begin position="24"/>
        <end position="386"/>
    </location>
</feature>
<dbReference type="Gene3D" id="3.40.50.2000">
    <property type="entry name" value="Glycogen Phosphorylase B"/>
    <property type="match status" value="2"/>
</dbReference>
<protein>
    <submittedName>
        <fullName evidence="8">Uncharacterized protein</fullName>
    </submittedName>
</protein>
<feature type="signal peptide" evidence="5">
    <location>
        <begin position="1"/>
        <end position="23"/>
    </location>
</feature>
<sequence>MRILFVAAPGVGHLLPAVPTAWAAQSAGHEVRVAATGPSLDMATRLGLAAVEVSDGSATHAYRRLAERAMAARPAAHDLSTAWQRFTCPSRSGGGQDGAEGDQDEAFSGSLEVGRRMTDGILRAIRDWAPDLLVFTSYIGGGQSAADQAGVASVHIGLGLPYPDLSALLPDPPAPPVFTADVCPPSLRPHGVEPGVPLRFVPCNGGGVVPDWLLVRPRRPRICVTWGSVLPELGMDETLATVLEALAGFDAEVVLAIGSATPPAGRPLPPGVRPVGWVPLTAVLPGCAAVVHHGGSGSTFTALALGIPQVVMPHAADQPVNAQAVLRRGVGTALEKTRPGRAELREAVERALGDAEIRQACAEVREEIAAMPGPDAFVRRLAAAAS</sequence>
<dbReference type="InterPro" id="IPR002213">
    <property type="entry name" value="UDP_glucos_trans"/>
</dbReference>
<dbReference type="PANTHER" id="PTHR48050">
    <property type="entry name" value="STEROL 3-BETA-GLUCOSYLTRANSFERASE"/>
    <property type="match status" value="1"/>
</dbReference>
<organism evidence="8 9">
    <name type="scientific">Streptomyces chattanoogensis</name>
    <dbReference type="NCBI Taxonomy" id="66876"/>
    <lineage>
        <taxon>Bacteria</taxon>
        <taxon>Bacillati</taxon>
        <taxon>Actinomycetota</taxon>
        <taxon>Actinomycetes</taxon>
        <taxon>Kitasatosporales</taxon>
        <taxon>Streptomycetaceae</taxon>
        <taxon>Streptomyces</taxon>
    </lineage>
</organism>
<dbReference type="GO" id="GO:0008194">
    <property type="term" value="F:UDP-glycosyltransferase activity"/>
    <property type="evidence" value="ECO:0007669"/>
    <property type="project" value="InterPro"/>
</dbReference>
<name>A0A0N0XWX8_9ACTN</name>
<dbReference type="Pfam" id="PF06722">
    <property type="entry name" value="EryCIII-like_C"/>
    <property type="match status" value="1"/>
</dbReference>
<reference evidence="9" key="1">
    <citation type="submission" date="2015-07" db="EMBL/GenBank/DDBJ databases">
        <authorList>
            <person name="Ju K.-S."/>
            <person name="Doroghazi J.R."/>
            <person name="Metcalf W.W."/>
        </authorList>
    </citation>
    <scope>NUCLEOTIDE SEQUENCE [LARGE SCALE GENOMIC DNA]</scope>
    <source>
        <strain evidence="9">NRRL ISP-5002</strain>
    </source>
</reference>
<gene>
    <name evidence="8" type="ORF">ADL29_17490</name>
</gene>
<keyword evidence="3" id="KW-0808">Transferase</keyword>
<evidence type="ECO:0000256" key="5">
    <source>
        <dbReference type="SAM" id="SignalP"/>
    </source>
</evidence>
<evidence type="ECO:0000256" key="4">
    <source>
        <dbReference type="SAM" id="MobiDB-lite"/>
    </source>
</evidence>
<keyword evidence="9" id="KW-1185">Reference proteome</keyword>
<dbReference type="FunFam" id="3.40.50.2000:FF:000072">
    <property type="entry name" value="Glycosyl transferase"/>
    <property type="match status" value="1"/>
</dbReference>
<evidence type="ECO:0000259" key="6">
    <source>
        <dbReference type="Pfam" id="PF06722"/>
    </source>
</evidence>
<keyword evidence="2" id="KW-0328">Glycosyltransferase</keyword>
<dbReference type="InterPro" id="IPR010610">
    <property type="entry name" value="EryCIII-like_C"/>
</dbReference>
<comment type="caution">
    <text evidence="8">The sequence shown here is derived from an EMBL/GenBank/DDBJ whole genome shotgun (WGS) entry which is preliminary data.</text>
</comment>
<dbReference type="AlphaFoldDB" id="A0A0N0XWX8"/>
<dbReference type="Proteomes" id="UP000037982">
    <property type="component" value="Unassembled WGS sequence"/>
</dbReference>
<dbReference type="InterPro" id="IPR050426">
    <property type="entry name" value="Glycosyltransferase_28"/>
</dbReference>
<evidence type="ECO:0000259" key="7">
    <source>
        <dbReference type="Pfam" id="PF21036"/>
    </source>
</evidence>
<dbReference type="EMBL" id="LGKG01000136">
    <property type="protein sequence ID" value="KPC62784.1"/>
    <property type="molecule type" value="Genomic_DNA"/>
</dbReference>
<feature type="domain" description="Erythromycin biosynthesis protein CIII-like N-terminal" evidence="7">
    <location>
        <begin position="22"/>
        <end position="227"/>
    </location>
</feature>
<dbReference type="PANTHER" id="PTHR48050:SF13">
    <property type="entry name" value="STEROL 3-BETA-GLUCOSYLTRANSFERASE UGT80A2"/>
    <property type="match status" value="1"/>
</dbReference>